<dbReference type="STRING" id="5601.A0A0D2FFQ7"/>
<dbReference type="InterPro" id="IPR021838">
    <property type="entry name" value="DUF3431"/>
</dbReference>
<dbReference type="Proteomes" id="UP000054266">
    <property type="component" value="Unassembled WGS sequence"/>
</dbReference>
<organism evidence="2 3">
    <name type="scientific">Phialophora macrospora</name>
    <dbReference type="NCBI Taxonomy" id="1851006"/>
    <lineage>
        <taxon>Eukaryota</taxon>
        <taxon>Fungi</taxon>
        <taxon>Dikarya</taxon>
        <taxon>Ascomycota</taxon>
        <taxon>Pezizomycotina</taxon>
        <taxon>Eurotiomycetes</taxon>
        <taxon>Chaetothyriomycetidae</taxon>
        <taxon>Chaetothyriales</taxon>
        <taxon>Herpotrichiellaceae</taxon>
        <taxon>Phialophora</taxon>
    </lineage>
</organism>
<reference evidence="2 3" key="1">
    <citation type="submission" date="2015-01" db="EMBL/GenBank/DDBJ databases">
        <title>The Genome Sequence of Capronia semiimmersa CBS27337.</title>
        <authorList>
            <consortium name="The Broad Institute Genomics Platform"/>
            <person name="Cuomo C."/>
            <person name="de Hoog S."/>
            <person name="Gorbushina A."/>
            <person name="Stielow B."/>
            <person name="Teixiera M."/>
            <person name="Abouelleil A."/>
            <person name="Chapman S.B."/>
            <person name="Priest M."/>
            <person name="Young S.K."/>
            <person name="Wortman J."/>
            <person name="Nusbaum C."/>
            <person name="Birren B."/>
        </authorList>
    </citation>
    <scope>NUCLEOTIDE SEQUENCE [LARGE SCALE GENOMIC DNA]</scope>
    <source>
        <strain evidence="2 3">CBS 27337</strain>
    </source>
</reference>
<feature type="region of interest" description="Disordered" evidence="1">
    <location>
        <begin position="54"/>
        <end position="97"/>
    </location>
</feature>
<dbReference type="AlphaFoldDB" id="A0A0D2FFQ7"/>
<gene>
    <name evidence="2" type="ORF">PV04_07877</name>
</gene>
<dbReference type="Pfam" id="PF11913">
    <property type="entry name" value="DUF3431"/>
    <property type="match status" value="1"/>
</dbReference>
<accession>A0A0D2FFQ7</accession>
<dbReference type="HOGENOM" id="CLU_031559_1_2_1"/>
<dbReference type="PANTHER" id="PTHR37490">
    <property type="entry name" value="EXPRESSED PROTEIN"/>
    <property type="match status" value="1"/>
</dbReference>
<evidence type="ECO:0000256" key="1">
    <source>
        <dbReference type="SAM" id="MobiDB-lite"/>
    </source>
</evidence>
<feature type="compositionally biased region" description="Polar residues" evidence="1">
    <location>
        <begin position="87"/>
        <end position="97"/>
    </location>
</feature>
<protein>
    <submittedName>
        <fullName evidence="2">Uncharacterized protein</fullName>
    </submittedName>
</protein>
<evidence type="ECO:0000313" key="2">
    <source>
        <dbReference type="EMBL" id="KIW65635.1"/>
    </source>
</evidence>
<sequence length="432" mass="49738">MILTRRALGCLIIATLTSLLVYYRSTSASVTVRTLRSKVPQVVGLGDYFDSDEQHLQDEHSRPFSQPGVLHAPGSSPNPERPASTDAGMQSSKAPGSTYTRNLVMAKMTEENVTWLDEVDLGPEITRMIYVADDPKAALHPSENKGHEVMTYLTYIIDYYDDLPDVSIFMHSHQIAWHNNELLNWDAGEMIRRLSSERVQRQGYMNMRCHWKPGCPEWIHPGQVEEDKEKLEQSFMAAAWAELFPDKPIPTVLAQPCCSQFALSRNKIRAIPLANYKHYREWLRRTDIRDSMTGRIFEYLWQVVFTDENVFCPSQRTCYCDGYGVCFENEKTFDKWFELRYQKQMAEIELKEWKEQAEKVEEFKGEDGRWLQGVEAGELRVPEIGKGEQLKTLIERIGADLARRRLDAIQRGTDPKARAESDGRPWKAGDGF</sequence>
<feature type="region of interest" description="Disordered" evidence="1">
    <location>
        <begin position="412"/>
        <end position="432"/>
    </location>
</feature>
<dbReference type="PANTHER" id="PTHR37490:SF3">
    <property type="entry name" value="DUF3431 DOMAIN CONTAINING PROTEIN"/>
    <property type="match status" value="1"/>
</dbReference>
<proteinExistence type="predicted"/>
<evidence type="ECO:0000313" key="3">
    <source>
        <dbReference type="Proteomes" id="UP000054266"/>
    </source>
</evidence>
<dbReference type="EMBL" id="KN846960">
    <property type="protein sequence ID" value="KIW65635.1"/>
    <property type="molecule type" value="Genomic_DNA"/>
</dbReference>
<name>A0A0D2FFQ7_9EURO</name>
<keyword evidence="3" id="KW-1185">Reference proteome</keyword>